<feature type="domain" description="C1q" evidence="3">
    <location>
        <begin position="1"/>
        <end position="126"/>
    </location>
</feature>
<dbReference type="PANTHER" id="PTHR15427:SF33">
    <property type="entry name" value="COLLAGEN IV NC1 DOMAIN-CONTAINING PROTEIN"/>
    <property type="match status" value="1"/>
</dbReference>
<reference evidence="4" key="1">
    <citation type="journal article" date="2019" name="bioRxiv">
        <title>The Genome of the Zebra Mussel, Dreissena polymorpha: A Resource for Invasive Species Research.</title>
        <authorList>
            <person name="McCartney M.A."/>
            <person name="Auch B."/>
            <person name="Kono T."/>
            <person name="Mallez S."/>
            <person name="Zhang Y."/>
            <person name="Obille A."/>
            <person name="Becker A."/>
            <person name="Abrahante J.E."/>
            <person name="Garbe J."/>
            <person name="Badalamenti J.P."/>
            <person name="Herman A."/>
            <person name="Mangelson H."/>
            <person name="Liachko I."/>
            <person name="Sullivan S."/>
            <person name="Sone E.D."/>
            <person name="Koren S."/>
            <person name="Silverstein K.A.T."/>
            <person name="Beckman K.B."/>
            <person name="Gohl D.M."/>
        </authorList>
    </citation>
    <scope>NUCLEOTIDE SEQUENCE</scope>
    <source>
        <strain evidence="4">Duluth1</strain>
        <tissue evidence="4">Whole animal</tissue>
    </source>
</reference>
<dbReference type="PROSITE" id="PS50871">
    <property type="entry name" value="C1Q"/>
    <property type="match status" value="1"/>
</dbReference>
<sequence>MATLDHTVDEIHNNDRIVYNNVTLNTGGAYSSNGEFVAPVSGIYLFAFSVHMNRHKQIFAQLMVNGRPVNSAITESFSDYGDSQSTGVSIVNVNAGEYVWVQMFYELQSRIEGKYGGSSFCGTLLA</sequence>
<dbReference type="InterPro" id="IPR001073">
    <property type="entry name" value="C1q_dom"/>
</dbReference>
<keyword evidence="5" id="KW-1185">Reference proteome</keyword>
<keyword evidence="2" id="KW-0964">Secreted</keyword>
<evidence type="ECO:0000313" key="5">
    <source>
        <dbReference type="Proteomes" id="UP000828390"/>
    </source>
</evidence>
<evidence type="ECO:0000256" key="1">
    <source>
        <dbReference type="ARBA" id="ARBA00004613"/>
    </source>
</evidence>
<dbReference type="SUPFAM" id="SSF49842">
    <property type="entry name" value="TNF-like"/>
    <property type="match status" value="1"/>
</dbReference>
<comment type="caution">
    <text evidence="4">The sequence shown here is derived from an EMBL/GenBank/DDBJ whole genome shotgun (WGS) entry which is preliminary data.</text>
</comment>
<proteinExistence type="predicted"/>
<dbReference type="InterPro" id="IPR050392">
    <property type="entry name" value="Collagen/C1q_domain"/>
</dbReference>
<reference evidence="4" key="2">
    <citation type="submission" date="2020-11" db="EMBL/GenBank/DDBJ databases">
        <authorList>
            <person name="McCartney M.A."/>
            <person name="Auch B."/>
            <person name="Kono T."/>
            <person name="Mallez S."/>
            <person name="Becker A."/>
            <person name="Gohl D.M."/>
            <person name="Silverstein K.A.T."/>
            <person name="Koren S."/>
            <person name="Bechman K.B."/>
            <person name="Herman A."/>
            <person name="Abrahante J.E."/>
            <person name="Garbe J."/>
        </authorList>
    </citation>
    <scope>NUCLEOTIDE SEQUENCE</scope>
    <source>
        <strain evidence="4">Duluth1</strain>
        <tissue evidence="4">Whole animal</tissue>
    </source>
</reference>
<protein>
    <recommendedName>
        <fullName evidence="3">C1q domain-containing protein</fullName>
    </recommendedName>
</protein>
<dbReference type="GO" id="GO:0005581">
    <property type="term" value="C:collagen trimer"/>
    <property type="evidence" value="ECO:0007669"/>
    <property type="project" value="UniProtKB-KW"/>
</dbReference>
<dbReference type="Gene3D" id="2.60.120.40">
    <property type="match status" value="1"/>
</dbReference>
<evidence type="ECO:0000259" key="3">
    <source>
        <dbReference type="PROSITE" id="PS50871"/>
    </source>
</evidence>
<dbReference type="EMBL" id="JAIWYP010000002">
    <property type="protein sequence ID" value="KAH3872202.1"/>
    <property type="molecule type" value="Genomic_DNA"/>
</dbReference>
<evidence type="ECO:0000313" key="4">
    <source>
        <dbReference type="EMBL" id="KAH3872202.1"/>
    </source>
</evidence>
<accession>A0A9D4MAX4</accession>
<dbReference type="AlphaFoldDB" id="A0A9D4MAX4"/>
<name>A0A9D4MAX4_DREPO</name>
<evidence type="ECO:0000256" key="2">
    <source>
        <dbReference type="ARBA" id="ARBA00022525"/>
    </source>
</evidence>
<dbReference type="InterPro" id="IPR008983">
    <property type="entry name" value="Tumour_necrosis_fac-like_dom"/>
</dbReference>
<dbReference type="SMART" id="SM00110">
    <property type="entry name" value="C1Q"/>
    <property type="match status" value="1"/>
</dbReference>
<dbReference type="Pfam" id="PF00386">
    <property type="entry name" value="C1q"/>
    <property type="match status" value="1"/>
</dbReference>
<dbReference type="PANTHER" id="PTHR15427">
    <property type="entry name" value="EMILIN ELASTIN MICROFIBRIL INTERFACE-LOCATED PROTEIN ELASTIN MICROFIBRIL INTERFACER"/>
    <property type="match status" value="1"/>
</dbReference>
<dbReference type="PRINTS" id="PR00007">
    <property type="entry name" value="COMPLEMNTC1Q"/>
</dbReference>
<dbReference type="Proteomes" id="UP000828390">
    <property type="component" value="Unassembled WGS sequence"/>
</dbReference>
<comment type="subcellular location">
    <subcellularLocation>
        <location evidence="1">Secreted</location>
    </subcellularLocation>
</comment>
<gene>
    <name evidence="4" type="ORF">DPMN_035417</name>
</gene>
<organism evidence="4 5">
    <name type="scientific">Dreissena polymorpha</name>
    <name type="common">Zebra mussel</name>
    <name type="synonym">Mytilus polymorpha</name>
    <dbReference type="NCBI Taxonomy" id="45954"/>
    <lineage>
        <taxon>Eukaryota</taxon>
        <taxon>Metazoa</taxon>
        <taxon>Spiralia</taxon>
        <taxon>Lophotrochozoa</taxon>
        <taxon>Mollusca</taxon>
        <taxon>Bivalvia</taxon>
        <taxon>Autobranchia</taxon>
        <taxon>Heteroconchia</taxon>
        <taxon>Euheterodonta</taxon>
        <taxon>Imparidentia</taxon>
        <taxon>Neoheterodontei</taxon>
        <taxon>Myida</taxon>
        <taxon>Dreissenoidea</taxon>
        <taxon>Dreissenidae</taxon>
        <taxon>Dreissena</taxon>
    </lineage>
</organism>